<accession>A0A485N716</accession>
<evidence type="ECO:0000313" key="6">
    <source>
        <dbReference type="EMBL" id="VFV28249.1"/>
    </source>
</evidence>
<dbReference type="EMBL" id="CAAGRJ010011028">
    <property type="protein sequence ID" value="VFV28249.1"/>
    <property type="molecule type" value="Genomic_DNA"/>
</dbReference>
<reference evidence="6 7" key="1">
    <citation type="submission" date="2019-01" db="EMBL/GenBank/DDBJ databases">
        <authorList>
            <person name="Alioto T."/>
            <person name="Alioto T."/>
        </authorList>
    </citation>
    <scope>NUCLEOTIDE SEQUENCE [LARGE SCALE GENOMIC DNA]</scope>
</reference>
<dbReference type="InterPro" id="IPR037231">
    <property type="entry name" value="NAP-like_sf"/>
</dbReference>
<dbReference type="FunFam" id="3.30.1120.90:FF:000001">
    <property type="entry name" value="Nucleosome assembly protein 1-like 1"/>
    <property type="match status" value="1"/>
</dbReference>
<feature type="region of interest" description="Disordered" evidence="5">
    <location>
        <begin position="405"/>
        <end position="425"/>
    </location>
</feature>
<dbReference type="Gene3D" id="3.40.50.620">
    <property type="entry name" value="HUPs"/>
    <property type="match status" value="1"/>
</dbReference>
<comment type="similarity">
    <text evidence="2 4">Belongs to the nucleosome assembly protein (NAP) family.</text>
</comment>
<proteinExistence type="inferred from homology"/>
<evidence type="ECO:0000256" key="5">
    <source>
        <dbReference type="SAM" id="MobiDB-lite"/>
    </source>
</evidence>
<name>A0A485N716_LYNPA</name>
<dbReference type="InterPro" id="IPR014729">
    <property type="entry name" value="Rossmann-like_a/b/a_fold"/>
</dbReference>
<dbReference type="GO" id="GO:0016874">
    <property type="term" value="F:ligase activity"/>
    <property type="evidence" value="ECO:0007669"/>
    <property type="project" value="UniProtKB-KW"/>
</dbReference>
<evidence type="ECO:0000313" key="7">
    <source>
        <dbReference type="Proteomes" id="UP000386466"/>
    </source>
</evidence>
<feature type="region of interest" description="Disordered" evidence="5">
    <location>
        <begin position="87"/>
        <end position="108"/>
    </location>
</feature>
<dbReference type="InterPro" id="IPR036282">
    <property type="entry name" value="Glutathione-S-Trfase_C_sf"/>
</dbReference>
<dbReference type="SUPFAM" id="SSF47616">
    <property type="entry name" value="GST C-terminal domain-like"/>
    <property type="match status" value="1"/>
</dbReference>
<dbReference type="GO" id="GO:0005524">
    <property type="term" value="F:ATP binding"/>
    <property type="evidence" value="ECO:0007669"/>
    <property type="project" value="UniProtKB-KW"/>
</dbReference>
<organism evidence="6 7">
    <name type="scientific">Lynx pardinus</name>
    <name type="common">Iberian lynx</name>
    <name type="synonym">Felis pardina</name>
    <dbReference type="NCBI Taxonomy" id="191816"/>
    <lineage>
        <taxon>Eukaryota</taxon>
        <taxon>Metazoa</taxon>
        <taxon>Chordata</taxon>
        <taxon>Craniata</taxon>
        <taxon>Vertebrata</taxon>
        <taxon>Euteleostomi</taxon>
        <taxon>Mammalia</taxon>
        <taxon>Eutheria</taxon>
        <taxon>Laurasiatheria</taxon>
        <taxon>Carnivora</taxon>
        <taxon>Feliformia</taxon>
        <taxon>Felidae</taxon>
        <taxon>Felinae</taxon>
        <taxon>Lynx</taxon>
    </lineage>
</organism>
<dbReference type="InterPro" id="IPR002164">
    <property type="entry name" value="NAP_family"/>
</dbReference>
<keyword evidence="3" id="KW-0539">Nucleus</keyword>
<sequence>MSGSSGEQAPAYRSILSISDEAAKVQALNEHLSTRSYVQGYSLSQADVDVFRQLSAPPADTRLFHVARWFRHMEAILGGACGRGEPCGRQASKGRRGQPQWSPPAGSPPCKLRLYNSLTRNKDVFIPQNGKKVTWYCCGPTVYDASHMGHARSYISFDILRRVLQDYFGFDVFYCMNITDIDDKIIKRARQNYLFEQYRGKQPRAAQLLEDVHAALKPFSVKLNETADPDRKQMLERTQRAVELAAEPLERAVRGGLPAEEAARCAETLSESRMPCCVHRWHGGGQSLQMADNSFSDGVPSDALEAAKNASNTEKLTDQVMQNPQVLAALQERLDNVSHTPSSYIETLPKAVKRRINALKQLQVKCAHIEAKFYEEVHDLERKYAALYQPLFDKRREFITGDVEPTDAESEWHSENEEEDKLAGDVKSKAVIAEKEVATAEEPNPKGIPEFWFTIFRNVDMLSELVQEYDEPILKHLQDIKVKFSDPGQPMSFVLEFHFEPNDYFTNSVLTKTYKMKSEPDKADPFSFEGPEIVDCDGCVIDWKKGKNVTVKTIKKKQKHKGRGTVRTITKQVPNDSFFNFFSPLKASGDGESLDEDSEFTLASDFEIGHFFRERIVPRAVLYFTGEAIEDDDNFEEGEEGEEEELEGDEEGEDEDDAEINPKKEPSQPSECKQQ</sequence>
<dbReference type="GO" id="GO:0005634">
    <property type="term" value="C:nucleus"/>
    <property type="evidence" value="ECO:0007669"/>
    <property type="project" value="UniProtKB-SubCell"/>
</dbReference>
<keyword evidence="7" id="KW-1185">Reference proteome</keyword>
<feature type="region of interest" description="Disordered" evidence="5">
    <location>
        <begin position="628"/>
        <end position="675"/>
    </location>
</feature>
<dbReference type="Gene3D" id="1.20.1050.130">
    <property type="match status" value="1"/>
</dbReference>
<dbReference type="FunFam" id="1.20.1050.130:FF:000003">
    <property type="entry name" value="Cysteinyl-tRNA synthetase, cytoplasmic"/>
    <property type="match status" value="1"/>
</dbReference>
<dbReference type="FunFam" id="3.40.50.620:FF:000228">
    <property type="entry name" value="Cysteinyl-tRNA synthetase"/>
    <property type="match status" value="1"/>
</dbReference>
<dbReference type="SUPFAM" id="SSF143113">
    <property type="entry name" value="NAP-like"/>
    <property type="match status" value="1"/>
</dbReference>
<protein>
    <submittedName>
        <fullName evidence="6">Nucleosome assembly protein 1-like</fullName>
    </submittedName>
</protein>
<dbReference type="Pfam" id="PF00956">
    <property type="entry name" value="NAP"/>
    <property type="match status" value="1"/>
</dbReference>
<dbReference type="SUPFAM" id="SSF52374">
    <property type="entry name" value="Nucleotidylyl transferase"/>
    <property type="match status" value="1"/>
</dbReference>
<dbReference type="GO" id="GO:0006334">
    <property type="term" value="P:nucleosome assembly"/>
    <property type="evidence" value="ECO:0007669"/>
    <property type="project" value="InterPro"/>
</dbReference>
<feature type="compositionally biased region" description="Basic and acidic residues" evidence="5">
    <location>
        <begin position="410"/>
        <end position="425"/>
    </location>
</feature>
<dbReference type="PANTHER" id="PTHR11875">
    <property type="entry name" value="TESTIS-SPECIFIC Y-ENCODED PROTEIN"/>
    <property type="match status" value="1"/>
</dbReference>
<dbReference type="FunFam" id="1.20.5.1500:FF:000001">
    <property type="entry name" value="Nucleosome assembly protein 1-like 1"/>
    <property type="match status" value="1"/>
</dbReference>
<dbReference type="Proteomes" id="UP000386466">
    <property type="component" value="Unassembled WGS sequence"/>
</dbReference>
<gene>
    <name evidence="6" type="ORF">LYPA_23C007348</name>
</gene>
<dbReference type="Gene3D" id="3.30.1120.90">
    <property type="entry name" value="Nucleosome assembly protein"/>
    <property type="match status" value="1"/>
</dbReference>
<dbReference type="AlphaFoldDB" id="A0A485N716"/>
<dbReference type="Gene3D" id="1.20.5.1500">
    <property type="match status" value="1"/>
</dbReference>
<comment type="subcellular location">
    <subcellularLocation>
        <location evidence="1">Nucleus</location>
    </subcellularLocation>
</comment>
<dbReference type="CDD" id="cd10310">
    <property type="entry name" value="GST_C_CysRS_N"/>
    <property type="match status" value="1"/>
</dbReference>
<feature type="compositionally biased region" description="Acidic residues" evidence="5">
    <location>
        <begin position="628"/>
        <end position="659"/>
    </location>
</feature>
<evidence type="ECO:0000256" key="4">
    <source>
        <dbReference type="RuleBase" id="RU003876"/>
    </source>
</evidence>
<evidence type="ECO:0000256" key="1">
    <source>
        <dbReference type="ARBA" id="ARBA00004123"/>
    </source>
</evidence>
<evidence type="ECO:0000256" key="2">
    <source>
        <dbReference type="ARBA" id="ARBA00009947"/>
    </source>
</evidence>
<evidence type="ECO:0000256" key="3">
    <source>
        <dbReference type="ARBA" id="ARBA00023242"/>
    </source>
</evidence>